<accession>A0AAN7PN57</accession>
<evidence type="ECO:0000256" key="1">
    <source>
        <dbReference type="SAM" id="Phobius"/>
    </source>
</evidence>
<proteinExistence type="predicted"/>
<keyword evidence="1" id="KW-0472">Membrane</keyword>
<reference evidence="2 3" key="1">
    <citation type="journal article" date="2023" name="Hortic Res">
        <title>Pangenome of water caltrop reveals structural variations and asymmetric subgenome divergence after allopolyploidization.</title>
        <authorList>
            <person name="Zhang X."/>
            <person name="Chen Y."/>
            <person name="Wang L."/>
            <person name="Yuan Y."/>
            <person name="Fang M."/>
            <person name="Shi L."/>
            <person name="Lu R."/>
            <person name="Comes H.P."/>
            <person name="Ma Y."/>
            <person name="Chen Y."/>
            <person name="Huang G."/>
            <person name="Zhou Y."/>
            <person name="Zheng Z."/>
            <person name="Qiu Y."/>
        </authorList>
    </citation>
    <scope>NUCLEOTIDE SEQUENCE [LARGE SCALE GENOMIC DNA]</scope>
    <source>
        <tissue evidence="2">Roots</tissue>
    </source>
</reference>
<feature type="transmembrane region" description="Helical" evidence="1">
    <location>
        <begin position="64"/>
        <end position="84"/>
    </location>
</feature>
<dbReference type="AlphaFoldDB" id="A0AAN7PN57"/>
<keyword evidence="1" id="KW-1133">Transmembrane helix</keyword>
<sequence>MAPSSSSTIASLLSLLLHSSWESRWNVLNLDETVGVIMCLFVKLILCVIYNININGLKNGCCIFVWKIIAFIIFIEVEWSSVLVSESHLISFWRPFHAQVRQAQKKVEARSLERETLRWGKTFLRQRDRIQLNVKGMI</sequence>
<evidence type="ECO:0000313" key="3">
    <source>
        <dbReference type="Proteomes" id="UP001345219"/>
    </source>
</evidence>
<dbReference type="EMBL" id="JAXIOK010000016">
    <property type="protein sequence ID" value="KAK4751952.1"/>
    <property type="molecule type" value="Genomic_DNA"/>
</dbReference>
<protein>
    <submittedName>
        <fullName evidence="2">Uncharacterized protein</fullName>
    </submittedName>
</protein>
<evidence type="ECO:0000313" key="2">
    <source>
        <dbReference type="EMBL" id="KAK4751952.1"/>
    </source>
</evidence>
<organism evidence="2 3">
    <name type="scientific">Trapa incisa</name>
    <dbReference type="NCBI Taxonomy" id="236973"/>
    <lineage>
        <taxon>Eukaryota</taxon>
        <taxon>Viridiplantae</taxon>
        <taxon>Streptophyta</taxon>
        <taxon>Embryophyta</taxon>
        <taxon>Tracheophyta</taxon>
        <taxon>Spermatophyta</taxon>
        <taxon>Magnoliopsida</taxon>
        <taxon>eudicotyledons</taxon>
        <taxon>Gunneridae</taxon>
        <taxon>Pentapetalae</taxon>
        <taxon>rosids</taxon>
        <taxon>malvids</taxon>
        <taxon>Myrtales</taxon>
        <taxon>Lythraceae</taxon>
        <taxon>Trapa</taxon>
    </lineage>
</organism>
<keyword evidence="1" id="KW-0812">Transmembrane</keyword>
<keyword evidence="3" id="KW-1185">Reference proteome</keyword>
<comment type="caution">
    <text evidence="2">The sequence shown here is derived from an EMBL/GenBank/DDBJ whole genome shotgun (WGS) entry which is preliminary data.</text>
</comment>
<dbReference type="Proteomes" id="UP001345219">
    <property type="component" value="Chromosome 16"/>
</dbReference>
<feature type="transmembrane region" description="Helical" evidence="1">
    <location>
        <begin position="34"/>
        <end position="52"/>
    </location>
</feature>
<name>A0AAN7PN57_9MYRT</name>
<gene>
    <name evidence="2" type="ORF">SAY87_020750</name>
</gene>